<dbReference type="FunCoup" id="A0A1B1YY52">
    <property type="interactions" value="265"/>
</dbReference>
<organism evidence="11 12">
    <name type="scientific">Immundisolibacter cernigliae</name>
    <dbReference type="NCBI Taxonomy" id="1810504"/>
    <lineage>
        <taxon>Bacteria</taxon>
        <taxon>Pseudomonadati</taxon>
        <taxon>Pseudomonadota</taxon>
        <taxon>Gammaproteobacteria</taxon>
        <taxon>Immundisolibacterales</taxon>
        <taxon>Immundisolibacteraceae</taxon>
        <taxon>Immundisolibacter</taxon>
    </lineage>
</organism>
<evidence type="ECO:0000313" key="11">
    <source>
        <dbReference type="EMBL" id="ANX05647.1"/>
    </source>
</evidence>
<reference evidence="12" key="1">
    <citation type="submission" date="2016-03" db="EMBL/GenBank/DDBJ databases">
        <title>Complete genome sequence of Solimmundus cernigliae, representing a novel lineage of polycyclic aromatic hydrocarbon degraders within the Gammaproteobacteria.</title>
        <authorList>
            <person name="Singleton D.R."/>
            <person name="Dickey A.N."/>
            <person name="Scholl E.H."/>
            <person name="Wright F.A."/>
            <person name="Aitken M.D."/>
        </authorList>
    </citation>
    <scope>NUCLEOTIDE SEQUENCE [LARGE SCALE GENOMIC DNA]</scope>
    <source>
        <strain evidence="12">TR3.2</strain>
    </source>
</reference>
<dbReference type="InterPro" id="IPR023707">
    <property type="entry name" value="OM_assembly_BamA"/>
</dbReference>
<keyword evidence="12" id="KW-1185">Reference proteome</keyword>
<accession>A0A1B1YY52</accession>
<dbReference type="NCBIfam" id="TIGR03303">
    <property type="entry name" value="OM_YaeT"/>
    <property type="match status" value="1"/>
</dbReference>
<comment type="subunit">
    <text evidence="8">Part of the Bam complex.</text>
</comment>
<dbReference type="RefSeq" id="WP_068808424.1">
    <property type="nucleotide sequence ID" value="NZ_CP014671.1"/>
</dbReference>
<feature type="domain" description="POTRA" evidence="10">
    <location>
        <begin position="87"/>
        <end position="167"/>
    </location>
</feature>
<dbReference type="HAMAP" id="MF_01430">
    <property type="entry name" value="OM_assembly_BamA"/>
    <property type="match status" value="1"/>
</dbReference>
<dbReference type="EMBL" id="CP014671">
    <property type="protein sequence ID" value="ANX05647.1"/>
    <property type="molecule type" value="Genomic_DNA"/>
</dbReference>
<comment type="subcellular location">
    <subcellularLocation>
        <location evidence="8">Cell outer membrane</location>
    </subcellularLocation>
    <subcellularLocation>
        <location evidence="1">Membrane</location>
    </subcellularLocation>
</comment>
<dbReference type="STRING" id="1810504.PG2T_13865"/>
<dbReference type="PANTHER" id="PTHR12815:SF23">
    <property type="entry name" value="OUTER MEMBRANE PROTEIN ASSEMBLY FACTOR BAMA"/>
    <property type="match status" value="1"/>
</dbReference>
<dbReference type="Gene3D" id="2.40.160.50">
    <property type="entry name" value="membrane protein fhac: a member of the omp85/tpsb transporter family"/>
    <property type="match status" value="1"/>
</dbReference>
<dbReference type="InterPro" id="IPR010827">
    <property type="entry name" value="BamA/TamA_POTRA"/>
</dbReference>
<protein>
    <recommendedName>
        <fullName evidence="8 9">Outer membrane protein assembly factor BamA</fullName>
    </recommendedName>
</protein>
<evidence type="ECO:0000256" key="2">
    <source>
        <dbReference type="ARBA" id="ARBA00022452"/>
    </source>
</evidence>
<dbReference type="InterPro" id="IPR034746">
    <property type="entry name" value="POTRA"/>
</dbReference>
<dbReference type="GO" id="GO:0051205">
    <property type="term" value="P:protein insertion into membrane"/>
    <property type="evidence" value="ECO:0007669"/>
    <property type="project" value="UniProtKB-UniRule"/>
</dbReference>
<evidence type="ECO:0000256" key="6">
    <source>
        <dbReference type="ARBA" id="ARBA00023136"/>
    </source>
</evidence>
<dbReference type="FunFam" id="3.10.20.310:FF:000002">
    <property type="entry name" value="Outer membrane protein assembly factor BamA"/>
    <property type="match status" value="1"/>
</dbReference>
<evidence type="ECO:0000256" key="9">
    <source>
        <dbReference type="NCBIfam" id="TIGR03303"/>
    </source>
</evidence>
<dbReference type="OrthoDB" id="9803054at2"/>
<dbReference type="AlphaFoldDB" id="A0A1B1YY52"/>
<dbReference type="GO" id="GO:1990063">
    <property type="term" value="C:Bam protein complex"/>
    <property type="evidence" value="ECO:0007669"/>
    <property type="project" value="TreeGrafter"/>
</dbReference>
<dbReference type="KEGG" id="gbi:PG2T_13865"/>
<evidence type="ECO:0000256" key="3">
    <source>
        <dbReference type="ARBA" id="ARBA00022692"/>
    </source>
</evidence>
<keyword evidence="2 8" id="KW-1134">Transmembrane beta strand</keyword>
<proteinExistence type="inferred from homology"/>
<comment type="function">
    <text evidence="8">Part of the outer membrane protein assembly complex, which is involved in assembly and insertion of beta-barrel proteins into the outer membrane.</text>
</comment>
<keyword evidence="4 8" id="KW-0732">Signal</keyword>
<evidence type="ECO:0000256" key="4">
    <source>
        <dbReference type="ARBA" id="ARBA00022729"/>
    </source>
</evidence>
<dbReference type="InterPro" id="IPR000184">
    <property type="entry name" value="Bac_surfAg_D15"/>
</dbReference>
<dbReference type="Proteomes" id="UP000092952">
    <property type="component" value="Chromosome"/>
</dbReference>
<dbReference type="PANTHER" id="PTHR12815">
    <property type="entry name" value="SORTING AND ASSEMBLY MACHINERY SAMM50 PROTEIN FAMILY MEMBER"/>
    <property type="match status" value="1"/>
</dbReference>
<feature type="domain" description="POTRA" evidence="10">
    <location>
        <begin position="170"/>
        <end position="258"/>
    </location>
</feature>
<keyword evidence="6 8" id="KW-0472">Membrane</keyword>
<sequence>MLCLQVLQTSAQAAAEDAFTVRDIRLNGLQRISPGAVLIALPLRVGDRFDPQRSSAIIRALFQTEFFSDVQLDRDGDVLVINVVERPSIAELNITGNKDIKTEDLQKGLREAGLATGRVFVPSALDQLRQELQRQYYANGKYGMKVDTEVKDLPRNRVRIDITIAEGDVARIRQINIVGNQVFDDETLRGAFELSTPNLLSFITGNDKYSRQKLAGDLEKLHAFYLDRGYLDFDIKSTQVAITPDKREIYITVNVTEGQQYTVDEVKLSGNLVVEPEELVKLVQLRPGDTFSRKKMTQTSDAISERLGEAGYAFANVNPSPEIDKQNATAKLTFFVDPGKRAYVRRISFAGNEKTADEVMRREMRQLEATTFSSAAVERSRVRLERLGFFEDVTVETPAVPGSPDQVDVNFTVKERPSGSISAGVGFGQGSGLLLNAAVTQNNFLGTGDSVSVNFSNSDYSRVYSVAHTNPYATVDGVSRSVSAFLRSTDAADANLTEYDTDSLGGSWGYNVPLSEFSAFGFGVAVEKTKIGTGAFTSTEVLDFINDNGDNYNIFKLNASLARDTRNRAIFPDRGMLRRVSGEIAAPIGDLQFYKLNFTEQHHFPFNDTVSLLLSGTLGYGDGYGDTTELPFFENFFAGGFRTLRGFKDNTLGPRTFSAFTDDDGDPFGGDRLILGRTELFFPVPFMDQQSKNFRMSVFGDAGNVFGADDPVKLGELRYSTGVAAVWISPFGAISIAIAQPFNDGPLDETQRFQFSLGAGF</sequence>
<dbReference type="PROSITE" id="PS51779">
    <property type="entry name" value="POTRA"/>
    <property type="match status" value="5"/>
</dbReference>
<dbReference type="Pfam" id="PF01103">
    <property type="entry name" value="Omp85"/>
    <property type="match status" value="1"/>
</dbReference>
<feature type="domain" description="POTRA" evidence="10">
    <location>
        <begin position="342"/>
        <end position="416"/>
    </location>
</feature>
<feature type="domain" description="POTRA" evidence="10">
    <location>
        <begin position="261"/>
        <end position="339"/>
    </location>
</feature>
<evidence type="ECO:0000256" key="7">
    <source>
        <dbReference type="ARBA" id="ARBA00023237"/>
    </source>
</evidence>
<dbReference type="FunFam" id="3.10.20.310:FF:000001">
    <property type="entry name" value="Outer membrane protein assembly factor BamA"/>
    <property type="match status" value="1"/>
</dbReference>
<keyword evidence="3 8" id="KW-0812">Transmembrane</keyword>
<comment type="similarity">
    <text evidence="8">Belongs to the BamA family.</text>
</comment>
<dbReference type="GO" id="GO:0043165">
    <property type="term" value="P:Gram-negative-bacterium-type cell outer membrane assembly"/>
    <property type="evidence" value="ECO:0007669"/>
    <property type="project" value="UniProtKB-UniRule"/>
</dbReference>
<keyword evidence="5 8" id="KW-0677">Repeat</keyword>
<dbReference type="InterPro" id="IPR039910">
    <property type="entry name" value="D15-like"/>
</dbReference>
<evidence type="ECO:0000256" key="5">
    <source>
        <dbReference type="ARBA" id="ARBA00022737"/>
    </source>
</evidence>
<feature type="domain" description="POTRA" evidence="10">
    <location>
        <begin position="19"/>
        <end position="86"/>
    </location>
</feature>
<dbReference type="Pfam" id="PF07244">
    <property type="entry name" value="POTRA"/>
    <property type="match status" value="5"/>
</dbReference>
<dbReference type="InParanoid" id="A0A1B1YY52"/>
<evidence type="ECO:0000313" key="12">
    <source>
        <dbReference type="Proteomes" id="UP000092952"/>
    </source>
</evidence>
<dbReference type="Gene3D" id="3.10.20.310">
    <property type="entry name" value="membrane protein fhac"/>
    <property type="match status" value="5"/>
</dbReference>
<evidence type="ECO:0000256" key="8">
    <source>
        <dbReference type="HAMAP-Rule" id="MF_01430"/>
    </source>
</evidence>
<name>A0A1B1YY52_9GAMM</name>
<dbReference type="PIRSF" id="PIRSF006076">
    <property type="entry name" value="OM_assembly_OMP85"/>
    <property type="match status" value="1"/>
</dbReference>
<keyword evidence="7 8" id="KW-0998">Cell outer membrane</keyword>
<evidence type="ECO:0000256" key="1">
    <source>
        <dbReference type="ARBA" id="ARBA00004370"/>
    </source>
</evidence>
<gene>
    <name evidence="8" type="primary">bamA</name>
    <name evidence="11" type="ORF">PG2T_13865</name>
</gene>
<evidence type="ECO:0000259" key="10">
    <source>
        <dbReference type="PROSITE" id="PS51779"/>
    </source>
</evidence>